<sequence>MRTLGSFYRLPGLLIPSASSARIHLSRSSSRQLQHRTRPIRSADPHKLHHRLAAPHLHPAIQPLLTPAAHERPA</sequence>
<dbReference type="EMBL" id="NMUH01001695">
    <property type="protein sequence ID" value="MQL94613.1"/>
    <property type="molecule type" value="Genomic_DNA"/>
</dbReference>
<reference evidence="2" key="1">
    <citation type="submission" date="2017-07" db="EMBL/GenBank/DDBJ databases">
        <title>Taro Niue Genome Assembly and Annotation.</title>
        <authorList>
            <person name="Atibalentja N."/>
            <person name="Keating K."/>
            <person name="Fields C.J."/>
        </authorList>
    </citation>
    <scope>NUCLEOTIDE SEQUENCE</scope>
    <source>
        <strain evidence="2">Niue_2</strain>
        <tissue evidence="2">Leaf</tissue>
    </source>
</reference>
<evidence type="ECO:0000313" key="3">
    <source>
        <dbReference type="Proteomes" id="UP000652761"/>
    </source>
</evidence>
<comment type="caution">
    <text evidence="2">The sequence shown here is derived from an EMBL/GenBank/DDBJ whole genome shotgun (WGS) entry which is preliminary data.</text>
</comment>
<feature type="region of interest" description="Disordered" evidence="1">
    <location>
        <begin position="24"/>
        <end position="45"/>
    </location>
</feature>
<evidence type="ECO:0000256" key="1">
    <source>
        <dbReference type="SAM" id="MobiDB-lite"/>
    </source>
</evidence>
<gene>
    <name evidence="2" type="ORF">Taro_027265</name>
</gene>
<accession>A0A843VR47</accession>
<keyword evidence="3" id="KW-1185">Reference proteome</keyword>
<dbReference type="AlphaFoldDB" id="A0A843VR47"/>
<organism evidence="2 3">
    <name type="scientific">Colocasia esculenta</name>
    <name type="common">Wild taro</name>
    <name type="synonym">Arum esculentum</name>
    <dbReference type="NCBI Taxonomy" id="4460"/>
    <lineage>
        <taxon>Eukaryota</taxon>
        <taxon>Viridiplantae</taxon>
        <taxon>Streptophyta</taxon>
        <taxon>Embryophyta</taxon>
        <taxon>Tracheophyta</taxon>
        <taxon>Spermatophyta</taxon>
        <taxon>Magnoliopsida</taxon>
        <taxon>Liliopsida</taxon>
        <taxon>Araceae</taxon>
        <taxon>Aroideae</taxon>
        <taxon>Colocasieae</taxon>
        <taxon>Colocasia</taxon>
    </lineage>
</organism>
<protein>
    <submittedName>
        <fullName evidence="2">Uncharacterized protein</fullName>
    </submittedName>
</protein>
<name>A0A843VR47_COLES</name>
<proteinExistence type="predicted"/>
<feature type="non-terminal residue" evidence="2">
    <location>
        <position position="1"/>
    </location>
</feature>
<evidence type="ECO:0000313" key="2">
    <source>
        <dbReference type="EMBL" id="MQL94613.1"/>
    </source>
</evidence>
<dbReference type="Proteomes" id="UP000652761">
    <property type="component" value="Unassembled WGS sequence"/>
</dbReference>